<dbReference type="RefSeq" id="XP_015656913.1">
    <property type="nucleotide sequence ID" value="XM_015804339.1"/>
</dbReference>
<protein>
    <submittedName>
        <fullName evidence="2">Uncharacterized protein</fullName>
    </submittedName>
</protein>
<organism evidence="2 3">
    <name type="scientific">Leptomonas pyrrhocoris</name>
    <name type="common">Firebug parasite</name>
    <dbReference type="NCBI Taxonomy" id="157538"/>
    <lineage>
        <taxon>Eukaryota</taxon>
        <taxon>Discoba</taxon>
        <taxon>Euglenozoa</taxon>
        <taxon>Kinetoplastea</taxon>
        <taxon>Metakinetoplastina</taxon>
        <taxon>Trypanosomatida</taxon>
        <taxon>Trypanosomatidae</taxon>
        <taxon>Leishmaniinae</taxon>
        <taxon>Leptomonas</taxon>
    </lineage>
</organism>
<feature type="region of interest" description="Disordered" evidence="1">
    <location>
        <begin position="1"/>
        <end position="105"/>
    </location>
</feature>
<evidence type="ECO:0000313" key="3">
    <source>
        <dbReference type="Proteomes" id="UP000037923"/>
    </source>
</evidence>
<evidence type="ECO:0000256" key="1">
    <source>
        <dbReference type="SAM" id="MobiDB-lite"/>
    </source>
</evidence>
<comment type="caution">
    <text evidence="2">The sequence shown here is derived from an EMBL/GenBank/DDBJ whole genome shotgun (WGS) entry which is preliminary data.</text>
</comment>
<feature type="compositionally biased region" description="Low complexity" evidence="1">
    <location>
        <begin position="49"/>
        <end position="59"/>
    </location>
</feature>
<dbReference type="AlphaFoldDB" id="A0A0N0VEQ6"/>
<gene>
    <name evidence="2" type="ORF">ABB37_06095</name>
</gene>
<name>A0A0N0VEQ6_LEPPY</name>
<dbReference type="EMBL" id="LGTL01000013">
    <property type="protein sequence ID" value="KPA78474.1"/>
    <property type="molecule type" value="Genomic_DNA"/>
</dbReference>
<dbReference type="VEuPathDB" id="TriTrypDB:LpyrH10_13_0400"/>
<keyword evidence="3" id="KW-1185">Reference proteome</keyword>
<dbReference type="Proteomes" id="UP000037923">
    <property type="component" value="Unassembled WGS sequence"/>
</dbReference>
<dbReference type="GeneID" id="26906384"/>
<sequence>MEMFAISSGPITPAFFYPQRYRGDSDFHPPSPVPRRQHLPSPRQRRHSNASFSTNATAAEPALSQRSGPCCRPDTHHRTHRCTAAATPSRRHRRPRADTAARGTV</sequence>
<accession>A0A0N0VEQ6</accession>
<proteinExistence type="predicted"/>
<evidence type="ECO:0000313" key="2">
    <source>
        <dbReference type="EMBL" id="KPA78474.1"/>
    </source>
</evidence>
<feature type="compositionally biased region" description="Basic residues" evidence="1">
    <location>
        <begin position="35"/>
        <end position="48"/>
    </location>
</feature>
<reference evidence="2 3" key="1">
    <citation type="submission" date="2015-07" db="EMBL/GenBank/DDBJ databases">
        <title>High-quality genome of monoxenous trypanosomatid Leptomonas pyrrhocoris.</title>
        <authorList>
            <person name="Flegontov P."/>
            <person name="Butenko A."/>
            <person name="Firsov S."/>
            <person name="Vlcek C."/>
            <person name="Logacheva M.D."/>
            <person name="Field M."/>
            <person name="Filatov D."/>
            <person name="Flegontova O."/>
            <person name="Gerasimov E."/>
            <person name="Jackson A.P."/>
            <person name="Kelly S."/>
            <person name="Opperdoes F."/>
            <person name="O'Reilly A."/>
            <person name="Votypka J."/>
            <person name="Yurchenko V."/>
            <person name="Lukes J."/>
        </authorList>
    </citation>
    <scope>NUCLEOTIDE SEQUENCE [LARGE SCALE GENOMIC DNA]</scope>
    <source>
        <strain evidence="2">H10</strain>
    </source>
</reference>